<dbReference type="Proteomes" id="UP001190700">
    <property type="component" value="Unassembled WGS sequence"/>
</dbReference>
<evidence type="ECO:0000259" key="1">
    <source>
        <dbReference type="Pfam" id="PF00535"/>
    </source>
</evidence>
<dbReference type="Gene3D" id="3.90.550.10">
    <property type="entry name" value="Spore Coat Polysaccharide Biosynthesis Protein SpsA, Chain A"/>
    <property type="match status" value="1"/>
</dbReference>
<reference evidence="2 3" key="1">
    <citation type="journal article" date="2015" name="Genome Biol. Evol.">
        <title>Comparative Genomics of a Bacterivorous Green Alga Reveals Evolutionary Causalities and Consequences of Phago-Mixotrophic Mode of Nutrition.</title>
        <authorList>
            <person name="Burns J.A."/>
            <person name="Paasch A."/>
            <person name="Narechania A."/>
            <person name="Kim E."/>
        </authorList>
    </citation>
    <scope>NUCLEOTIDE SEQUENCE [LARGE SCALE GENOMIC DNA]</scope>
    <source>
        <strain evidence="2 3">PLY_AMNH</strain>
    </source>
</reference>
<dbReference type="CDD" id="cd00761">
    <property type="entry name" value="Glyco_tranf_GTA_type"/>
    <property type="match status" value="1"/>
</dbReference>
<dbReference type="Pfam" id="PF00535">
    <property type="entry name" value="Glycos_transf_2"/>
    <property type="match status" value="1"/>
</dbReference>
<proteinExistence type="predicted"/>
<feature type="non-terminal residue" evidence="2">
    <location>
        <position position="163"/>
    </location>
</feature>
<gene>
    <name evidence="2" type="ORF">CYMTET_42448</name>
</gene>
<dbReference type="InterPro" id="IPR001173">
    <property type="entry name" value="Glyco_trans_2-like"/>
</dbReference>
<protein>
    <recommendedName>
        <fullName evidence="1">Glycosyltransferase 2-like domain-containing protein</fullName>
    </recommendedName>
</protein>
<sequence length="163" mass="17960">MPSPPASSDIEINGRIVNLSQPHLRPSEARFRTTATSCCWMSVMAHLRLWLMGLLLAAATSYGATLQKDMVGVSVVVPCYNHGSTLKRALDSIVVSARHLQGWLEARGEPKHSVQVEIVVVDDNSTDSTARVAAQFKKQSDLPLKVKVRRHEWGEQHAGPDPR</sequence>
<name>A0AAE0C5E6_9CHLO</name>
<evidence type="ECO:0000313" key="2">
    <source>
        <dbReference type="EMBL" id="KAK3248073.1"/>
    </source>
</evidence>
<feature type="domain" description="Glycosyltransferase 2-like" evidence="1">
    <location>
        <begin position="74"/>
        <end position="158"/>
    </location>
</feature>
<dbReference type="AlphaFoldDB" id="A0AAE0C5E6"/>
<keyword evidence="3" id="KW-1185">Reference proteome</keyword>
<dbReference type="InterPro" id="IPR029044">
    <property type="entry name" value="Nucleotide-diphossugar_trans"/>
</dbReference>
<dbReference type="GO" id="GO:0006487">
    <property type="term" value="P:protein N-linked glycosylation"/>
    <property type="evidence" value="ECO:0007669"/>
    <property type="project" value="TreeGrafter"/>
</dbReference>
<dbReference type="SUPFAM" id="SSF53448">
    <property type="entry name" value="Nucleotide-diphospho-sugar transferases"/>
    <property type="match status" value="1"/>
</dbReference>
<evidence type="ECO:0000313" key="3">
    <source>
        <dbReference type="Proteomes" id="UP001190700"/>
    </source>
</evidence>
<accession>A0AAE0C5E6</accession>
<dbReference type="PANTHER" id="PTHR10859">
    <property type="entry name" value="GLYCOSYL TRANSFERASE"/>
    <property type="match status" value="1"/>
</dbReference>
<comment type="caution">
    <text evidence="2">The sequence shown here is derived from an EMBL/GenBank/DDBJ whole genome shotgun (WGS) entry which is preliminary data.</text>
</comment>
<dbReference type="EMBL" id="LGRX02028435">
    <property type="protein sequence ID" value="KAK3248073.1"/>
    <property type="molecule type" value="Genomic_DNA"/>
</dbReference>
<dbReference type="PANTHER" id="PTHR10859:SF91">
    <property type="entry name" value="DOLICHYL-PHOSPHATE BETA-GLUCOSYLTRANSFERASE"/>
    <property type="match status" value="1"/>
</dbReference>
<organism evidence="2 3">
    <name type="scientific">Cymbomonas tetramitiformis</name>
    <dbReference type="NCBI Taxonomy" id="36881"/>
    <lineage>
        <taxon>Eukaryota</taxon>
        <taxon>Viridiplantae</taxon>
        <taxon>Chlorophyta</taxon>
        <taxon>Pyramimonadophyceae</taxon>
        <taxon>Pyramimonadales</taxon>
        <taxon>Pyramimonadaceae</taxon>
        <taxon>Cymbomonas</taxon>
    </lineage>
</organism>